<protein>
    <submittedName>
        <fullName evidence="2">Uncharacterized protein</fullName>
    </submittedName>
</protein>
<evidence type="ECO:0000313" key="3">
    <source>
        <dbReference type="Proteomes" id="UP000001307"/>
    </source>
</evidence>
<evidence type="ECO:0000256" key="1">
    <source>
        <dbReference type="SAM" id="MobiDB-lite"/>
    </source>
</evidence>
<dbReference type="Proteomes" id="UP000001307">
    <property type="component" value="Unassembled WGS sequence"/>
</dbReference>
<evidence type="ECO:0000313" key="2">
    <source>
        <dbReference type="EMBL" id="CBY19547.1"/>
    </source>
</evidence>
<keyword evidence="3" id="KW-1185">Reference proteome</keyword>
<gene>
    <name evidence="2" type="ORF">GSOID_T00008693001</name>
</gene>
<feature type="compositionally biased region" description="Polar residues" evidence="1">
    <location>
        <begin position="54"/>
        <end position="63"/>
    </location>
</feature>
<accession>E4XEQ0</accession>
<dbReference type="InParanoid" id="E4XEQ0"/>
<feature type="region of interest" description="Disordered" evidence="1">
    <location>
        <begin position="1"/>
        <end position="125"/>
    </location>
</feature>
<feature type="compositionally biased region" description="Basic residues" evidence="1">
    <location>
        <begin position="180"/>
        <end position="189"/>
    </location>
</feature>
<sequence>MTSRNRPRRLPQVPTDDEDKQRRPEFRVGKYESNTEPNEIHDALVSRVGPFDSFSKNVPSISKQEFHPSSGFLGVVRMDSVPTNRPTKASNSSKKPNDRKNRPPTSSSSSPQSSLSSGSLAPASSVSNSCANVEQLFSQMKLPELHMSPFREPRPIATSSTTTNVSRAAGQSRPPATSHMSHHSSKHASSKSGNIIKRQRESDNSKVNLLIKFIFEMPKFWNLNSSYKIMHLNKKKPQTIIASPDPMIADPPRDAQAPRSRSSNSDSRSRRPPQIPIHAKTEIRVASKETPLWVKIGYKRLNSLKKSGRNASNPLTMPESLKRKIKTYASLESGKRARISNSDKSSTKSSKKALQSATVPVPAKIETPVVKIEAEIPARRSEPQAKPVNGSLLFSFQSSFCLL</sequence>
<organism evidence="2">
    <name type="scientific">Oikopleura dioica</name>
    <name type="common">Tunicate</name>
    <dbReference type="NCBI Taxonomy" id="34765"/>
    <lineage>
        <taxon>Eukaryota</taxon>
        <taxon>Metazoa</taxon>
        <taxon>Chordata</taxon>
        <taxon>Tunicata</taxon>
        <taxon>Appendicularia</taxon>
        <taxon>Copelata</taxon>
        <taxon>Oikopleuridae</taxon>
        <taxon>Oikopleura</taxon>
    </lineage>
</organism>
<feature type="region of interest" description="Disordered" evidence="1">
    <location>
        <begin position="240"/>
        <end position="280"/>
    </location>
</feature>
<feature type="region of interest" description="Disordered" evidence="1">
    <location>
        <begin position="144"/>
        <end position="200"/>
    </location>
</feature>
<name>E4XEQ0_OIKDI</name>
<proteinExistence type="predicted"/>
<reference evidence="2" key="1">
    <citation type="journal article" date="2010" name="Science">
        <title>Plasticity of animal genome architecture unmasked by rapid evolution of a pelagic tunicate.</title>
        <authorList>
            <person name="Denoeud F."/>
            <person name="Henriet S."/>
            <person name="Mungpakdee S."/>
            <person name="Aury J.M."/>
            <person name="Da Silva C."/>
            <person name="Brinkmann H."/>
            <person name="Mikhaleva J."/>
            <person name="Olsen L.C."/>
            <person name="Jubin C."/>
            <person name="Canestro C."/>
            <person name="Bouquet J.M."/>
            <person name="Danks G."/>
            <person name="Poulain J."/>
            <person name="Campsteijn C."/>
            <person name="Adamski M."/>
            <person name="Cross I."/>
            <person name="Yadetie F."/>
            <person name="Muffato M."/>
            <person name="Louis A."/>
            <person name="Butcher S."/>
            <person name="Tsagkogeorga G."/>
            <person name="Konrad A."/>
            <person name="Singh S."/>
            <person name="Jensen M.F."/>
            <person name="Cong E.H."/>
            <person name="Eikeseth-Otteraa H."/>
            <person name="Noel B."/>
            <person name="Anthouard V."/>
            <person name="Porcel B.M."/>
            <person name="Kachouri-Lafond R."/>
            <person name="Nishino A."/>
            <person name="Ugolini M."/>
            <person name="Chourrout P."/>
            <person name="Nishida H."/>
            <person name="Aasland R."/>
            <person name="Huzurbazar S."/>
            <person name="Westhof E."/>
            <person name="Delsuc F."/>
            <person name="Lehrach H."/>
            <person name="Reinhardt R."/>
            <person name="Weissenbach J."/>
            <person name="Roy S.W."/>
            <person name="Artiguenave F."/>
            <person name="Postlethwait J.H."/>
            <person name="Manak J.R."/>
            <person name="Thompson E.M."/>
            <person name="Jaillon O."/>
            <person name="Du Pasquier L."/>
            <person name="Boudinot P."/>
            <person name="Liberles D.A."/>
            <person name="Volff J.N."/>
            <person name="Philippe H."/>
            <person name="Lenhard B."/>
            <person name="Roest Crollius H."/>
            <person name="Wincker P."/>
            <person name="Chourrout D."/>
        </authorList>
    </citation>
    <scope>NUCLEOTIDE SEQUENCE [LARGE SCALE GENOMIC DNA]</scope>
</reference>
<feature type="region of interest" description="Disordered" evidence="1">
    <location>
        <begin position="332"/>
        <end position="357"/>
    </location>
</feature>
<dbReference type="EMBL" id="FN653042">
    <property type="protein sequence ID" value="CBY19547.1"/>
    <property type="molecule type" value="Genomic_DNA"/>
</dbReference>
<feature type="compositionally biased region" description="Low complexity" evidence="1">
    <location>
        <begin position="106"/>
        <end position="125"/>
    </location>
</feature>
<feature type="compositionally biased region" description="Basic and acidic residues" evidence="1">
    <location>
        <begin position="19"/>
        <end position="30"/>
    </location>
</feature>
<feature type="compositionally biased region" description="Polar residues" evidence="1">
    <location>
        <begin position="81"/>
        <end position="94"/>
    </location>
</feature>
<dbReference type="AlphaFoldDB" id="E4XEQ0"/>
<feature type="compositionally biased region" description="Polar residues" evidence="1">
    <location>
        <begin position="157"/>
        <end position="166"/>
    </location>
</feature>